<name>A0A381PWL4_9ZZZZ</name>
<dbReference type="InterPro" id="IPR036291">
    <property type="entry name" value="NAD(P)-bd_dom_sf"/>
</dbReference>
<dbReference type="SUPFAM" id="SSF51735">
    <property type="entry name" value="NAD(P)-binding Rossmann-fold domains"/>
    <property type="match status" value="1"/>
</dbReference>
<dbReference type="Pfam" id="PF01370">
    <property type="entry name" value="Epimerase"/>
    <property type="match status" value="1"/>
</dbReference>
<reference evidence="2" key="1">
    <citation type="submission" date="2018-05" db="EMBL/GenBank/DDBJ databases">
        <authorList>
            <person name="Lanie J.A."/>
            <person name="Ng W.-L."/>
            <person name="Kazmierczak K.M."/>
            <person name="Andrzejewski T.M."/>
            <person name="Davidsen T.M."/>
            <person name="Wayne K.J."/>
            <person name="Tettelin H."/>
            <person name="Glass J.I."/>
            <person name="Rusch D."/>
            <person name="Podicherti R."/>
            <person name="Tsui H.-C.T."/>
            <person name="Winkler M.E."/>
        </authorList>
    </citation>
    <scope>NUCLEOTIDE SEQUENCE</scope>
</reference>
<dbReference type="AlphaFoldDB" id="A0A381PWL4"/>
<evidence type="ECO:0000259" key="1">
    <source>
        <dbReference type="Pfam" id="PF01370"/>
    </source>
</evidence>
<dbReference type="CDD" id="cd08948">
    <property type="entry name" value="5beta-POR_like_SDR_a"/>
    <property type="match status" value="1"/>
</dbReference>
<sequence>VPQQRLLVVGARGLVGQGVLEAYEGDAGWSVTALSRRPLDFPTDATHVSVDLTDRIQTFETLGFLGAYTHVVYAALHEKEDLIAGWRDAEQIETNLGMLRNLLDALEPSEHLTLLQGTKAYGAHLGPMLNPGKEWHDRPSGPNFYWPQEDLVRERASAGGWRYTVLRPQIVCGLALGSPMNMTLALGVFAAVSKALGEPLCFPGGAAFVTQATDARLLGRAVRWFGAQYSSDNETYNITNGDELIWRSVWPSIADSFEMEVGDDRPTFLAEKMSNVAPVWDELVRRHGLMPYAMDQLVGNSWQFADAVFGLNGGQNTLLSTIKARKHGFVECIDTEDMFRDQFAALQSARILPT</sequence>
<dbReference type="InterPro" id="IPR055222">
    <property type="entry name" value="PRISE-like_Rossmann-fold"/>
</dbReference>
<dbReference type="EMBL" id="UINC01001120">
    <property type="protein sequence ID" value="SUZ71405.1"/>
    <property type="molecule type" value="Genomic_DNA"/>
</dbReference>
<dbReference type="Gene3D" id="3.40.50.720">
    <property type="entry name" value="NAD(P)-binding Rossmann-like Domain"/>
    <property type="match status" value="1"/>
</dbReference>
<proteinExistence type="predicted"/>
<evidence type="ECO:0000313" key="2">
    <source>
        <dbReference type="EMBL" id="SUZ71405.1"/>
    </source>
</evidence>
<organism evidence="2">
    <name type="scientific">marine metagenome</name>
    <dbReference type="NCBI Taxonomy" id="408172"/>
    <lineage>
        <taxon>unclassified sequences</taxon>
        <taxon>metagenomes</taxon>
        <taxon>ecological metagenomes</taxon>
    </lineage>
</organism>
<gene>
    <name evidence="2" type="ORF">METZ01_LOCUS24259</name>
</gene>
<dbReference type="PANTHER" id="PTHR32487:SF0">
    <property type="entry name" value="3-OXO-DELTA(4,5)-STEROID 5-BETA-REDUCTASE"/>
    <property type="match status" value="1"/>
</dbReference>
<protein>
    <recommendedName>
        <fullName evidence="1">NAD-dependent epimerase/dehydratase domain-containing protein</fullName>
    </recommendedName>
</protein>
<dbReference type="PANTHER" id="PTHR32487">
    <property type="entry name" value="3-OXO-DELTA(4,5)-STEROID 5-BETA-REDUCTASE"/>
    <property type="match status" value="1"/>
</dbReference>
<feature type="domain" description="NAD-dependent epimerase/dehydratase" evidence="1">
    <location>
        <begin position="7"/>
        <end position="175"/>
    </location>
</feature>
<feature type="non-terminal residue" evidence="2">
    <location>
        <position position="1"/>
    </location>
</feature>
<dbReference type="InterPro" id="IPR001509">
    <property type="entry name" value="Epimerase_deHydtase"/>
</dbReference>
<accession>A0A381PWL4</accession>